<feature type="non-terminal residue" evidence="3">
    <location>
        <position position="1"/>
    </location>
</feature>
<organism evidence="3 4">
    <name type="scientific">Hortaea werneckii</name>
    <name type="common">Black yeast</name>
    <name type="synonym">Cladosporium werneckii</name>
    <dbReference type="NCBI Taxonomy" id="91943"/>
    <lineage>
        <taxon>Eukaryota</taxon>
        <taxon>Fungi</taxon>
        <taxon>Dikarya</taxon>
        <taxon>Ascomycota</taxon>
        <taxon>Pezizomycotina</taxon>
        <taxon>Dothideomycetes</taxon>
        <taxon>Dothideomycetidae</taxon>
        <taxon>Mycosphaerellales</taxon>
        <taxon>Teratosphaeriaceae</taxon>
        <taxon>Hortaea</taxon>
    </lineage>
</organism>
<comment type="caution">
    <text evidence="3">The sequence shown here is derived from an EMBL/GenBank/DDBJ whole genome shotgun (WGS) entry which is preliminary data.</text>
</comment>
<dbReference type="Proteomes" id="UP000271337">
    <property type="component" value="Unassembled WGS sequence"/>
</dbReference>
<dbReference type="AlphaFoldDB" id="A0A3M6ZU32"/>
<evidence type="ECO:0000313" key="4">
    <source>
        <dbReference type="Proteomes" id="UP000271337"/>
    </source>
</evidence>
<dbReference type="VEuPathDB" id="FungiDB:BTJ68_08579"/>
<name>A0A3M6ZU32_HORWE</name>
<keyword evidence="1" id="KW-1133">Transmembrane helix</keyword>
<dbReference type="EMBL" id="QWIJ01000652">
    <property type="protein sequence ID" value="RMX80000.1"/>
    <property type="molecule type" value="Genomic_DNA"/>
</dbReference>
<reference evidence="4 5" key="1">
    <citation type="journal article" date="2018" name="BMC Genomics">
        <title>Genomic evidence for intraspecific hybridization in a clonal and extremely halotolerant yeast.</title>
        <authorList>
            <person name="Gostincar C."/>
            <person name="Stajich J.E."/>
            <person name="Zupancic J."/>
            <person name="Zalar P."/>
            <person name="Gunde-Cimerman N."/>
        </authorList>
    </citation>
    <scope>NUCLEOTIDE SEQUENCE [LARGE SCALE GENOMIC DNA]</scope>
    <source>
        <strain evidence="2 5">EXF-6656</strain>
        <strain evidence="3 4">EXF-6669</strain>
    </source>
</reference>
<dbReference type="Proteomes" id="UP000281245">
    <property type="component" value="Unassembled WGS sequence"/>
</dbReference>
<evidence type="ECO:0000313" key="3">
    <source>
        <dbReference type="EMBL" id="RMY18702.1"/>
    </source>
</evidence>
<gene>
    <name evidence="3" type="ORF">D0867_05144</name>
    <name evidence="2" type="ORF">D0869_07880</name>
</gene>
<proteinExistence type="predicted"/>
<sequence>KVLKWATSTNITFYRTSSFEKIQTRIHLRPSTTMPSKEPSPEPPSYEAQCEEEAHLPLNGGFEHEQMDQDALPKDHASPNEVRQFISHVLVSKRQLPVDHARRVAARWTVGSGLELRTYSASMYFELFGTEDGWILYREVAMISHADWRKKGINRHAPVVFIALIIVVFLTNDRVWTSVAFIGIFISGLVVMGAFAARFVGPKSEDTITMELKHAAEKVESRNK</sequence>
<feature type="transmembrane region" description="Helical" evidence="1">
    <location>
        <begin position="176"/>
        <end position="200"/>
    </location>
</feature>
<dbReference type="EMBL" id="QWIL01000450">
    <property type="protein sequence ID" value="RMY18702.1"/>
    <property type="molecule type" value="Genomic_DNA"/>
</dbReference>
<accession>A0A3M6ZU32</accession>
<protein>
    <submittedName>
        <fullName evidence="3">Uncharacterized protein</fullName>
    </submittedName>
</protein>
<dbReference type="OrthoDB" id="4771706at2759"/>
<evidence type="ECO:0000256" key="1">
    <source>
        <dbReference type="SAM" id="Phobius"/>
    </source>
</evidence>
<feature type="transmembrane region" description="Helical" evidence="1">
    <location>
        <begin position="152"/>
        <end position="170"/>
    </location>
</feature>
<keyword evidence="1" id="KW-0472">Membrane</keyword>
<keyword evidence="1" id="KW-0812">Transmembrane</keyword>
<evidence type="ECO:0000313" key="2">
    <source>
        <dbReference type="EMBL" id="RMX80000.1"/>
    </source>
</evidence>
<evidence type="ECO:0000313" key="5">
    <source>
        <dbReference type="Proteomes" id="UP000281245"/>
    </source>
</evidence>